<keyword evidence="2 4" id="KW-0808">Transferase</keyword>
<dbReference type="SUPFAM" id="SSF53067">
    <property type="entry name" value="Actin-like ATPase domain"/>
    <property type="match status" value="2"/>
</dbReference>
<evidence type="ECO:0000256" key="1">
    <source>
        <dbReference type="ARBA" id="ARBA00009156"/>
    </source>
</evidence>
<evidence type="ECO:0000259" key="6">
    <source>
        <dbReference type="Pfam" id="PF02782"/>
    </source>
</evidence>
<dbReference type="EMBL" id="CAKLPY010000002">
    <property type="protein sequence ID" value="CAH0996801.1"/>
    <property type="molecule type" value="Genomic_DNA"/>
</dbReference>
<accession>A0ABM9AS93</accession>
<comment type="similarity">
    <text evidence="1 4">Belongs to the FGGY kinase family.</text>
</comment>
<evidence type="ECO:0000256" key="2">
    <source>
        <dbReference type="ARBA" id="ARBA00022679"/>
    </source>
</evidence>
<evidence type="ECO:0000259" key="5">
    <source>
        <dbReference type="Pfam" id="PF00370"/>
    </source>
</evidence>
<evidence type="ECO:0000256" key="3">
    <source>
        <dbReference type="ARBA" id="ARBA00022777"/>
    </source>
</evidence>
<evidence type="ECO:0000256" key="4">
    <source>
        <dbReference type="RuleBase" id="RU003733"/>
    </source>
</evidence>
<gene>
    <name evidence="7" type="primary">xylB_1</name>
    <name evidence="7" type="ORF">EMA8858_02936</name>
</gene>
<dbReference type="InterPro" id="IPR018484">
    <property type="entry name" value="FGGY_N"/>
</dbReference>
<evidence type="ECO:0000313" key="7">
    <source>
        <dbReference type="EMBL" id="CAH0996801.1"/>
    </source>
</evidence>
<dbReference type="Pfam" id="PF00370">
    <property type="entry name" value="FGGY_N"/>
    <property type="match status" value="1"/>
</dbReference>
<feature type="domain" description="Carbohydrate kinase FGGY N-terminal" evidence="5">
    <location>
        <begin position="5"/>
        <end position="209"/>
    </location>
</feature>
<dbReference type="InterPro" id="IPR018485">
    <property type="entry name" value="FGGY_C"/>
</dbReference>
<dbReference type="InterPro" id="IPR018483">
    <property type="entry name" value="Carb_kinase_FGGY_CS"/>
</dbReference>
<dbReference type="InterPro" id="IPR000577">
    <property type="entry name" value="Carb_kinase_FGGY"/>
</dbReference>
<dbReference type="InterPro" id="IPR050406">
    <property type="entry name" value="FGGY_Carb_Kinase"/>
</dbReference>
<name>A0ABM9AS93_9BACT</name>
<dbReference type="GO" id="GO:0004856">
    <property type="term" value="F:D-xylulokinase activity"/>
    <property type="evidence" value="ECO:0007669"/>
    <property type="project" value="UniProtKB-EC"/>
</dbReference>
<dbReference type="Gene3D" id="3.30.420.40">
    <property type="match status" value="2"/>
</dbReference>
<dbReference type="PIRSF" id="PIRSF000538">
    <property type="entry name" value="GlpK"/>
    <property type="match status" value="1"/>
</dbReference>
<reference evidence="7" key="1">
    <citation type="submission" date="2021-12" db="EMBL/GenBank/DDBJ databases">
        <authorList>
            <person name="Rodrigo-Torres L."/>
            <person name="Arahal R. D."/>
            <person name="Lucena T."/>
        </authorList>
    </citation>
    <scope>NUCLEOTIDE SEQUENCE</scope>
    <source>
        <strain evidence="7">CECT 8858</strain>
    </source>
</reference>
<keyword evidence="3 4" id="KW-0418">Kinase</keyword>
<dbReference type="RefSeq" id="WP_238807351.1">
    <property type="nucleotide sequence ID" value="NZ_CAKLPY010000002.1"/>
</dbReference>
<evidence type="ECO:0000313" key="8">
    <source>
        <dbReference type="Proteomes" id="UP000837932"/>
    </source>
</evidence>
<dbReference type="EC" id="2.7.1.17" evidence="7"/>
<keyword evidence="8" id="KW-1185">Reference proteome</keyword>
<dbReference type="Proteomes" id="UP000837932">
    <property type="component" value="Unassembled WGS sequence"/>
</dbReference>
<dbReference type="InterPro" id="IPR043129">
    <property type="entry name" value="ATPase_NBD"/>
</dbReference>
<dbReference type="Pfam" id="PF02782">
    <property type="entry name" value="FGGY_C"/>
    <property type="match status" value="1"/>
</dbReference>
<feature type="domain" description="Carbohydrate kinase FGGY C-terminal" evidence="6">
    <location>
        <begin position="242"/>
        <end position="426"/>
    </location>
</feature>
<organism evidence="7 8">
    <name type="scientific">Emticicia aquatica</name>
    <dbReference type="NCBI Taxonomy" id="1681835"/>
    <lineage>
        <taxon>Bacteria</taxon>
        <taxon>Pseudomonadati</taxon>
        <taxon>Bacteroidota</taxon>
        <taxon>Cytophagia</taxon>
        <taxon>Cytophagales</taxon>
        <taxon>Leadbetterellaceae</taxon>
        <taxon>Emticicia</taxon>
    </lineage>
</organism>
<comment type="caution">
    <text evidence="7">The sequence shown here is derived from an EMBL/GenBank/DDBJ whole genome shotgun (WGS) entry which is preliminary data.</text>
</comment>
<dbReference type="CDD" id="cd07770">
    <property type="entry name" value="ASKHA_NBD_FGGY_GntK"/>
    <property type="match status" value="1"/>
</dbReference>
<protein>
    <submittedName>
        <fullName evidence="7">Xylulose kinase</fullName>
        <ecNumber evidence="7">2.7.1.17</ecNumber>
    </submittedName>
</protein>
<dbReference type="PROSITE" id="PS00445">
    <property type="entry name" value="FGGY_KINASES_2"/>
    <property type="match status" value="1"/>
</dbReference>
<sequence>MEQNYFTGIDIGTTSTKAVVFDVSGNVLAQKSIAYEMFHPKPNWSEQNPDEIYEAVNQCLTFLDKRSLLETLSFSSAMHSIMVVDIAGKPLTNLIVWADNRAIDIGNTLKKSELGQKIYQRTGTPIHPFSFLCKILWLKENEPETFRKAHKFIGIKEYVWHKIFGQYEIDESLASATGIMNIKDLCWDKKVLSLVGIGEEKLPKIVPTTFSRTHQALNYIIGAADGPLANLGTNATGKSKLAFTMGTSGAVRICVNEYYSDPQMRTFNYLLSENQHVIGGATNNGAVVIQWLKEQILQTTASTEELIEKAEKIPAGAENLLFLPYILGERAPVWNADAKGVFFGLSINHSQAHLIRAVMEGLILNLYSVGKVLMEKFPVEEICASGGFAKSDFWLQLVADIFQKKVVVSANVEGSAWGAVLIAMKSMKLKPKNILKNVGKEFFPNPENKQTYAILHTKFERLYEKLKDEF</sequence>
<dbReference type="PANTHER" id="PTHR43095">
    <property type="entry name" value="SUGAR KINASE"/>
    <property type="match status" value="1"/>
</dbReference>
<dbReference type="PANTHER" id="PTHR43095:SF2">
    <property type="entry name" value="GLUCONOKINASE"/>
    <property type="match status" value="1"/>
</dbReference>
<proteinExistence type="inferred from homology"/>